<dbReference type="InterPro" id="IPR000182">
    <property type="entry name" value="GNAT_dom"/>
</dbReference>
<reference evidence="2 3" key="1">
    <citation type="submission" date="2019-06" db="EMBL/GenBank/DDBJ databases">
        <title>Whole genome shotgun sequence of Nitrobacter winogradskyi NBRC 14297.</title>
        <authorList>
            <person name="Hosoyama A."/>
            <person name="Uohara A."/>
            <person name="Ohji S."/>
            <person name="Ichikawa N."/>
        </authorList>
    </citation>
    <scope>NUCLEOTIDE SEQUENCE [LARGE SCALE GENOMIC DNA]</scope>
    <source>
        <strain evidence="2 3">NBRC 14297</strain>
    </source>
</reference>
<gene>
    <name evidence="2" type="ORF">NWI01_15710</name>
</gene>
<proteinExistence type="predicted"/>
<name>A0A4Y3WCW1_NITWI</name>
<evidence type="ECO:0000259" key="1">
    <source>
        <dbReference type="PROSITE" id="PS51186"/>
    </source>
</evidence>
<evidence type="ECO:0000313" key="2">
    <source>
        <dbReference type="EMBL" id="GEC15679.1"/>
    </source>
</evidence>
<sequence length="72" mass="7720">MAYGFRPMTDADRLLVEGVPRIVIDPGPDNARAIRAYEKAGFYRDRRAATPDGPALLMIRDAGVSSVGAPSS</sequence>
<accession>A0A4Y3WCW1</accession>
<feature type="domain" description="N-acetyltransferase" evidence="1">
    <location>
        <begin position="1"/>
        <end position="63"/>
    </location>
</feature>
<protein>
    <recommendedName>
        <fullName evidence="1">N-acetyltransferase domain-containing protein</fullName>
    </recommendedName>
</protein>
<dbReference type="Proteomes" id="UP000318825">
    <property type="component" value="Unassembled WGS sequence"/>
</dbReference>
<dbReference type="EMBL" id="BJNF01000038">
    <property type="protein sequence ID" value="GEC15679.1"/>
    <property type="molecule type" value="Genomic_DNA"/>
</dbReference>
<dbReference type="InterPro" id="IPR016181">
    <property type="entry name" value="Acyl_CoA_acyltransferase"/>
</dbReference>
<dbReference type="Gene3D" id="3.40.630.30">
    <property type="match status" value="1"/>
</dbReference>
<comment type="caution">
    <text evidence="2">The sequence shown here is derived from an EMBL/GenBank/DDBJ whole genome shotgun (WGS) entry which is preliminary data.</text>
</comment>
<dbReference type="GO" id="GO:0016747">
    <property type="term" value="F:acyltransferase activity, transferring groups other than amino-acyl groups"/>
    <property type="evidence" value="ECO:0007669"/>
    <property type="project" value="InterPro"/>
</dbReference>
<dbReference type="PROSITE" id="PS51186">
    <property type="entry name" value="GNAT"/>
    <property type="match status" value="1"/>
</dbReference>
<evidence type="ECO:0000313" key="3">
    <source>
        <dbReference type="Proteomes" id="UP000318825"/>
    </source>
</evidence>
<dbReference type="AlphaFoldDB" id="A0A4Y3WCW1"/>
<dbReference type="SUPFAM" id="SSF55729">
    <property type="entry name" value="Acyl-CoA N-acyltransferases (Nat)"/>
    <property type="match status" value="1"/>
</dbReference>
<organism evidence="2 3">
    <name type="scientific">Nitrobacter winogradskyi</name>
    <name type="common">Nitrobacter agilis</name>
    <dbReference type="NCBI Taxonomy" id="913"/>
    <lineage>
        <taxon>Bacteria</taxon>
        <taxon>Pseudomonadati</taxon>
        <taxon>Pseudomonadota</taxon>
        <taxon>Alphaproteobacteria</taxon>
        <taxon>Hyphomicrobiales</taxon>
        <taxon>Nitrobacteraceae</taxon>
        <taxon>Nitrobacter</taxon>
    </lineage>
</organism>